<evidence type="ECO:0000256" key="1">
    <source>
        <dbReference type="ARBA" id="ARBA00022516"/>
    </source>
</evidence>
<dbReference type="Pfam" id="PF00132">
    <property type="entry name" value="Hexapep"/>
    <property type="match status" value="2"/>
</dbReference>
<dbReference type="Gene3D" id="3.40.1390.10">
    <property type="entry name" value="MurE/MurF, N-terminal domain"/>
    <property type="match status" value="1"/>
</dbReference>
<evidence type="ECO:0000313" key="7">
    <source>
        <dbReference type="Proteomes" id="UP000092876"/>
    </source>
</evidence>
<dbReference type="InterPro" id="IPR001451">
    <property type="entry name" value="Hexapep"/>
</dbReference>
<dbReference type="AlphaFoldDB" id="A0A1C3IGM7"/>
<keyword evidence="2" id="KW-0441">Lipid A biosynthesis</keyword>
<sequence length="346" mass="37417">MIKVSDVAQIVGGKIEGDNTVEISKIRPVSSGEEGGLAIVFAKADLKGLSETLADVIVGPEAILQTKAKTKIVIEKLEAEKLNQLMRHYKVQKYQLFDQGNTSDTPDVYIGKHCQIGEGCHFMPGVKIMNGVTIGNNVAIHANTVIKEGTVIGNNVTIDSNNSIGNYSFEYMTGQNTRYERVESVGRVIIGDDVEIGCNNTIDRGTLGDTTIGRGTKIDNLVQIGHDCKIGQHCLLVSQAGFAGHTTLEDHVIVHGQVGTAGHLTIGKNSVIKAKSGVSHSFPANSDLFGYPAKDARSYYKNLAVLNKLTHQKNSNPRPNSKSLELDTDKRAVVPKKSLIARLFRL</sequence>
<dbReference type="SUPFAM" id="SSF51161">
    <property type="entry name" value="Trimeric LpxA-like enzymes"/>
    <property type="match status" value="1"/>
</dbReference>
<dbReference type="GO" id="GO:0016020">
    <property type="term" value="C:membrane"/>
    <property type="evidence" value="ECO:0007669"/>
    <property type="project" value="GOC"/>
</dbReference>
<dbReference type="GO" id="GO:0009245">
    <property type="term" value="P:lipid A biosynthetic process"/>
    <property type="evidence" value="ECO:0007669"/>
    <property type="project" value="UniProtKB-KW"/>
</dbReference>
<dbReference type="GeneID" id="94233966"/>
<evidence type="ECO:0000256" key="2">
    <source>
        <dbReference type="ARBA" id="ARBA00022556"/>
    </source>
</evidence>
<organism evidence="6 7">
    <name type="scientific">Vibrio atlanticus</name>
    <dbReference type="NCBI Taxonomy" id="693153"/>
    <lineage>
        <taxon>Bacteria</taxon>
        <taxon>Pseudomonadati</taxon>
        <taxon>Pseudomonadota</taxon>
        <taxon>Gammaproteobacteria</taxon>
        <taxon>Vibrionales</taxon>
        <taxon>Vibrionaceae</taxon>
        <taxon>Vibrio</taxon>
    </lineage>
</organism>
<dbReference type="PANTHER" id="PTHR43378">
    <property type="entry name" value="UDP-3-O-ACYLGLUCOSAMINE N-ACYLTRANSFERASE"/>
    <property type="match status" value="1"/>
</dbReference>
<evidence type="ECO:0000313" key="6">
    <source>
        <dbReference type="EMBL" id="SBS60570.1"/>
    </source>
</evidence>
<dbReference type="GO" id="GO:0016410">
    <property type="term" value="F:N-acyltransferase activity"/>
    <property type="evidence" value="ECO:0007669"/>
    <property type="project" value="InterPro"/>
</dbReference>
<keyword evidence="5 6" id="KW-0012">Acyltransferase</keyword>
<dbReference type="Gene3D" id="2.160.10.10">
    <property type="entry name" value="Hexapeptide repeat proteins"/>
    <property type="match status" value="1"/>
</dbReference>
<protein>
    <submittedName>
        <fullName evidence="6">UDP-3-O-acylglucosamine N-acyltransferase</fullName>
        <ecNumber evidence="6">2.3.1.-</ecNumber>
    </submittedName>
</protein>
<gene>
    <name evidence="6" type="primary">lpxD_1</name>
    <name evidence="6" type="ORF">VAT7223_00226</name>
</gene>
<dbReference type="RefSeq" id="WP_065678051.1">
    <property type="nucleotide sequence ID" value="NZ_AP025460.1"/>
</dbReference>
<dbReference type="InterPro" id="IPR011004">
    <property type="entry name" value="Trimer_LpxA-like_sf"/>
</dbReference>
<dbReference type="NCBIfam" id="TIGR01853">
    <property type="entry name" value="lipid_A_lpxD"/>
    <property type="match status" value="1"/>
</dbReference>
<accession>A0A1C3IGM7</accession>
<keyword evidence="3 6" id="KW-0808">Transferase</keyword>
<dbReference type="Proteomes" id="UP000092876">
    <property type="component" value="Unassembled WGS sequence"/>
</dbReference>
<proteinExistence type="predicted"/>
<dbReference type="EC" id="2.3.1.-" evidence="6"/>
<dbReference type="EMBL" id="FLQP01000004">
    <property type="protein sequence ID" value="SBS60570.1"/>
    <property type="molecule type" value="Genomic_DNA"/>
</dbReference>
<evidence type="ECO:0000256" key="5">
    <source>
        <dbReference type="ARBA" id="ARBA00023315"/>
    </source>
</evidence>
<keyword evidence="4" id="KW-0443">Lipid metabolism</keyword>
<evidence type="ECO:0000256" key="3">
    <source>
        <dbReference type="ARBA" id="ARBA00022679"/>
    </source>
</evidence>
<reference evidence="7" key="1">
    <citation type="submission" date="2016-06" db="EMBL/GenBank/DDBJ databases">
        <authorList>
            <person name="Rodrigo-Torres Lidia"/>
            <person name="Arahal R.David."/>
        </authorList>
    </citation>
    <scope>NUCLEOTIDE SEQUENCE [LARGE SCALE GENOMIC DNA]</scope>
    <source>
        <strain evidence="7">CECT 7223</strain>
    </source>
</reference>
<dbReference type="CDD" id="cd03352">
    <property type="entry name" value="LbH_LpxD"/>
    <property type="match status" value="1"/>
</dbReference>
<dbReference type="InterPro" id="IPR007691">
    <property type="entry name" value="LpxD"/>
</dbReference>
<dbReference type="PANTHER" id="PTHR43378:SF2">
    <property type="entry name" value="UDP-3-O-ACYLGLUCOSAMINE N-ACYLTRANSFERASE 1, MITOCHONDRIAL-RELATED"/>
    <property type="match status" value="1"/>
</dbReference>
<evidence type="ECO:0000256" key="4">
    <source>
        <dbReference type="ARBA" id="ARBA00023098"/>
    </source>
</evidence>
<dbReference type="NCBIfam" id="NF002060">
    <property type="entry name" value="PRK00892.1"/>
    <property type="match status" value="1"/>
</dbReference>
<name>A0A1C3IGM7_9VIBR</name>
<keyword evidence="1" id="KW-0444">Lipid biosynthesis</keyword>